<protein>
    <submittedName>
        <fullName evidence="2">Uncharacterized protein</fullName>
    </submittedName>
</protein>
<evidence type="ECO:0000256" key="1">
    <source>
        <dbReference type="SAM" id="MobiDB-lite"/>
    </source>
</evidence>
<feature type="non-terminal residue" evidence="2">
    <location>
        <position position="1"/>
    </location>
</feature>
<reference evidence="2" key="1">
    <citation type="submission" date="2021-02" db="EMBL/GenBank/DDBJ databases">
        <authorList>
            <person name="Dougan E. K."/>
            <person name="Rhodes N."/>
            <person name="Thang M."/>
            <person name="Chan C."/>
        </authorList>
    </citation>
    <scope>NUCLEOTIDE SEQUENCE</scope>
</reference>
<comment type="caution">
    <text evidence="2">The sequence shown here is derived from an EMBL/GenBank/DDBJ whole genome shotgun (WGS) entry which is preliminary data.</text>
</comment>
<dbReference type="EMBL" id="CAJNNV010006570">
    <property type="protein sequence ID" value="CAE8593778.1"/>
    <property type="molecule type" value="Genomic_DNA"/>
</dbReference>
<gene>
    <name evidence="2" type="ORF">PGLA1383_LOCUS12365</name>
</gene>
<organism evidence="2 3">
    <name type="scientific">Polarella glacialis</name>
    <name type="common">Dinoflagellate</name>
    <dbReference type="NCBI Taxonomy" id="89957"/>
    <lineage>
        <taxon>Eukaryota</taxon>
        <taxon>Sar</taxon>
        <taxon>Alveolata</taxon>
        <taxon>Dinophyceae</taxon>
        <taxon>Suessiales</taxon>
        <taxon>Suessiaceae</taxon>
        <taxon>Polarella</taxon>
    </lineage>
</organism>
<feature type="region of interest" description="Disordered" evidence="1">
    <location>
        <begin position="1"/>
        <end position="30"/>
    </location>
</feature>
<feature type="non-terminal residue" evidence="2">
    <location>
        <position position="178"/>
    </location>
</feature>
<sequence length="178" mass="19283">PKAEEREIPECTARQAPAAEDQVPEDSSQRPCRCGICLQVPAPAEADEQGVFDLQPTFLGVYPRGLASIALAELNRAGCRILAHHEVHCAVLFRLPASGCEEAPAEALELGSFLLLCELPGGAQLCCPTLPPRPSLQDITVAAEAQVRASAAGWRRGLRPFSRWRVTVHRSGATHRFR</sequence>
<evidence type="ECO:0000313" key="2">
    <source>
        <dbReference type="EMBL" id="CAE8593778.1"/>
    </source>
</evidence>
<name>A0A813E540_POLGL</name>
<accession>A0A813E540</accession>
<dbReference type="Proteomes" id="UP000654075">
    <property type="component" value="Unassembled WGS sequence"/>
</dbReference>
<dbReference type="AlphaFoldDB" id="A0A813E540"/>
<proteinExistence type="predicted"/>
<evidence type="ECO:0000313" key="3">
    <source>
        <dbReference type="Proteomes" id="UP000654075"/>
    </source>
</evidence>
<keyword evidence="3" id="KW-1185">Reference proteome</keyword>